<keyword evidence="2" id="KW-1185">Reference proteome</keyword>
<dbReference type="RefSeq" id="WP_015160040.1">
    <property type="nucleotide sequence ID" value="NC_019697.1"/>
</dbReference>
<dbReference type="Proteomes" id="UP000010366">
    <property type="component" value="Chromosome"/>
</dbReference>
<proteinExistence type="predicted"/>
<organism evidence="1 2">
    <name type="scientific">Chamaesiphon minutus (strain ATCC 27169 / PCC 6605)</name>
    <dbReference type="NCBI Taxonomy" id="1173020"/>
    <lineage>
        <taxon>Bacteria</taxon>
        <taxon>Bacillati</taxon>
        <taxon>Cyanobacteriota</taxon>
        <taxon>Cyanophyceae</taxon>
        <taxon>Gomontiellales</taxon>
        <taxon>Chamaesiphonaceae</taxon>
        <taxon>Chamaesiphon</taxon>
    </lineage>
</organism>
<dbReference type="EMBL" id="CP003600">
    <property type="protein sequence ID" value="AFY93895.1"/>
    <property type="molecule type" value="Genomic_DNA"/>
</dbReference>
<accession>K9UGF9</accession>
<dbReference type="AlphaFoldDB" id="K9UGF9"/>
<protein>
    <submittedName>
        <fullName evidence="1">Uncharacterized protein</fullName>
    </submittedName>
</protein>
<evidence type="ECO:0000313" key="1">
    <source>
        <dbReference type="EMBL" id="AFY93895.1"/>
    </source>
</evidence>
<sequence length="92" mass="10429">MIERAIWSEAQEIAVYRPGQKVEVKSRSGIVDTVIAYDPDMVPPVVLANDPQPRYPEELTLISQPRTSFNWLLPWSKPNKVNNSAQKVISSH</sequence>
<name>K9UGF9_CHAP6</name>
<dbReference type="eggNOG" id="ENOG50332RY">
    <property type="taxonomic scope" value="Bacteria"/>
</dbReference>
<dbReference type="KEGG" id="cmp:Cha6605_2859"/>
<dbReference type="HOGENOM" id="CLU_2407898_0_0_3"/>
<evidence type="ECO:0000313" key="2">
    <source>
        <dbReference type="Proteomes" id="UP000010366"/>
    </source>
</evidence>
<dbReference type="STRING" id="1173020.Cha6605_2859"/>
<reference evidence="1 2" key="1">
    <citation type="submission" date="2012-05" db="EMBL/GenBank/DDBJ databases">
        <title>Finished chromosome of genome of Chamaesiphon sp. PCC 6605.</title>
        <authorList>
            <consortium name="US DOE Joint Genome Institute"/>
            <person name="Gugger M."/>
            <person name="Coursin T."/>
            <person name="Rippka R."/>
            <person name="Tandeau De Marsac N."/>
            <person name="Huntemann M."/>
            <person name="Wei C.-L."/>
            <person name="Han J."/>
            <person name="Detter J.C."/>
            <person name="Han C."/>
            <person name="Tapia R."/>
            <person name="Chen A."/>
            <person name="Kyrpides N."/>
            <person name="Mavromatis K."/>
            <person name="Markowitz V."/>
            <person name="Szeto E."/>
            <person name="Ivanova N."/>
            <person name="Pagani I."/>
            <person name="Pati A."/>
            <person name="Goodwin L."/>
            <person name="Nordberg H.P."/>
            <person name="Cantor M.N."/>
            <person name="Hua S.X."/>
            <person name="Woyke T."/>
            <person name="Kerfeld C.A."/>
        </authorList>
    </citation>
    <scope>NUCLEOTIDE SEQUENCE [LARGE SCALE GENOMIC DNA]</scope>
    <source>
        <strain evidence="2">ATCC 27169 / PCC 6605</strain>
    </source>
</reference>
<gene>
    <name evidence="1" type="ORF">Cha6605_2859</name>
</gene>